<evidence type="ECO:0000256" key="4">
    <source>
        <dbReference type="ARBA" id="ARBA00023125"/>
    </source>
</evidence>
<proteinExistence type="inferred from homology"/>
<evidence type="ECO:0000256" key="1">
    <source>
        <dbReference type="ARBA" id="ARBA00005384"/>
    </source>
</evidence>
<keyword evidence="5" id="KW-0804">Transcription</keyword>
<dbReference type="Gene3D" id="1.10.10.10">
    <property type="entry name" value="Winged helix-like DNA-binding domain superfamily/Winged helix DNA-binding domain"/>
    <property type="match status" value="1"/>
</dbReference>
<dbReference type="PRINTS" id="PR00035">
    <property type="entry name" value="HTHGNTR"/>
</dbReference>
<accession>A0A4Y3KJ44</accession>
<organism evidence="8 9">
    <name type="scientific">Cellulomonas gelida</name>
    <dbReference type="NCBI Taxonomy" id="1712"/>
    <lineage>
        <taxon>Bacteria</taxon>
        <taxon>Bacillati</taxon>
        <taxon>Actinomycetota</taxon>
        <taxon>Actinomycetes</taxon>
        <taxon>Micrococcales</taxon>
        <taxon>Cellulomonadaceae</taxon>
        <taxon>Cellulomonas</taxon>
    </lineage>
</organism>
<dbReference type="PANTHER" id="PTHR46577:SF1">
    <property type="entry name" value="HTH-TYPE TRANSCRIPTIONAL REGULATORY PROTEIN GABR"/>
    <property type="match status" value="1"/>
</dbReference>
<dbReference type="EMBL" id="BJLQ01000014">
    <property type="protein sequence ID" value="GEA84431.1"/>
    <property type="molecule type" value="Genomic_DNA"/>
</dbReference>
<dbReference type="GO" id="GO:0030170">
    <property type="term" value="F:pyridoxal phosphate binding"/>
    <property type="evidence" value="ECO:0007669"/>
    <property type="project" value="InterPro"/>
</dbReference>
<sequence length="493" mass="52235">MTSTATRAEPPLTSDRRVSGHGVRSIIGSWSRPGAAYGALADALRQAVLSGALPLRTRLPSERELAEALGVSRTTTTAAYDTLRDEGYLTSRRGSGTVTTLPTRLPSTTGQFRAAQGADDLVDLTTAAPFAPDELHAAVRDALDLLPRYLPTTGYFPGGLPELRAAIAARYTERGTPTTPDQVLVTTGGQEAIHLLVGAHAGPGDRVLLEHPTYPHAIDAVRAASARPVVVPSGPDGIDLDLFASTLRQASPRLAYLIPDHRNPTGTSLSADARAQVRELADRTRTLVVGDEALTDLTLEGPDPASFAGDGTSPHVACLGSASKGYWGGLRIGWVRGHRDLVGRLTVHRGHVDIGSSVLDQLVVARLLADRDAVLARRRQQLRERRDLVRALIAQRLPSWTPNRPAGGLSLWVDLGAPVSSALAALAPRHGVRVAAGPAFGVEPGLERYLRVPFTEPPDRLELAVDGLARAWAELGVDDDVRASSPTGSLVVV</sequence>
<name>A0A4Y3KJ44_9CELL</name>
<dbReference type="InterPro" id="IPR015424">
    <property type="entry name" value="PyrdxlP-dep_Trfase"/>
</dbReference>
<dbReference type="SMART" id="SM00345">
    <property type="entry name" value="HTH_GNTR"/>
    <property type="match status" value="1"/>
</dbReference>
<keyword evidence="4" id="KW-0238">DNA-binding</keyword>
<dbReference type="Pfam" id="PF00155">
    <property type="entry name" value="Aminotran_1_2"/>
    <property type="match status" value="1"/>
</dbReference>
<keyword evidence="2" id="KW-0663">Pyridoxal phosphate</keyword>
<dbReference type="GO" id="GO:0003677">
    <property type="term" value="F:DNA binding"/>
    <property type="evidence" value="ECO:0007669"/>
    <property type="project" value="UniProtKB-KW"/>
</dbReference>
<evidence type="ECO:0000259" key="7">
    <source>
        <dbReference type="PROSITE" id="PS50949"/>
    </source>
</evidence>
<dbReference type="InterPro" id="IPR036388">
    <property type="entry name" value="WH-like_DNA-bd_sf"/>
</dbReference>
<dbReference type="CDD" id="cd00609">
    <property type="entry name" value="AAT_like"/>
    <property type="match status" value="1"/>
</dbReference>
<protein>
    <submittedName>
        <fullName evidence="8">GntR family transcriptional regulator</fullName>
    </submittedName>
</protein>
<dbReference type="Gene3D" id="3.40.640.10">
    <property type="entry name" value="Type I PLP-dependent aspartate aminotransferase-like (Major domain)"/>
    <property type="match status" value="1"/>
</dbReference>
<evidence type="ECO:0000256" key="2">
    <source>
        <dbReference type="ARBA" id="ARBA00022898"/>
    </source>
</evidence>
<dbReference type="InterPro" id="IPR036390">
    <property type="entry name" value="WH_DNA-bd_sf"/>
</dbReference>
<dbReference type="InterPro" id="IPR015421">
    <property type="entry name" value="PyrdxlP-dep_Trfase_major"/>
</dbReference>
<evidence type="ECO:0000256" key="3">
    <source>
        <dbReference type="ARBA" id="ARBA00023015"/>
    </source>
</evidence>
<gene>
    <name evidence="8" type="ORF">CGE01nite_16820</name>
</gene>
<feature type="region of interest" description="Disordered" evidence="6">
    <location>
        <begin position="1"/>
        <end position="20"/>
    </location>
</feature>
<dbReference type="CDD" id="cd07377">
    <property type="entry name" value="WHTH_GntR"/>
    <property type="match status" value="1"/>
</dbReference>
<keyword evidence="3" id="KW-0805">Transcription regulation</keyword>
<dbReference type="PANTHER" id="PTHR46577">
    <property type="entry name" value="HTH-TYPE TRANSCRIPTIONAL REGULATORY PROTEIN GABR"/>
    <property type="match status" value="1"/>
</dbReference>
<dbReference type="InterPro" id="IPR004839">
    <property type="entry name" value="Aminotransferase_I/II_large"/>
</dbReference>
<dbReference type="AlphaFoldDB" id="A0A4Y3KJ44"/>
<dbReference type="OrthoDB" id="199743at2"/>
<evidence type="ECO:0000313" key="9">
    <source>
        <dbReference type="Proteomes" id="UP000320461"/>
    </source>
</evidence>
<evidence type="ECO:0000313" key="8">
    <source>
        <dbReference type="EMBL" id="GEA84431.1"/>
    </source>
</evidence>
<comment type="similarity">
    <text evidence="1">In the C-terminal section; belongs to the class-I pyridoxal-phosphate-dependent aminotransferase family.</text>
</comment>
<reference evidence="8 9" key="1">
    <citation type="submission" date="2019-06" db="EMBL/GenBank/DDBJ databases">
        <title>Whole genome shotgun sequence of Cellulomonas gelida NBRC 3748.</title>
        <authorList>
            <person name="Hosoyama A."/>
            <person name="Uohara A."/>
            <person name="Ohji S."/>
            <person name="Ichikawa N."/>
        </authorList>
    </citation>
    <scope>NUCLEOTIDE SEQUENCE [LARGE SCALE GENOMIC DNA]</scope>
    <source>
        <strain evidence="8 9">NBRC 3748</strain>
    </source>
</reference>
<dbReference type="SUPFAM" id="SSF53383">
    <property type="entry name" value="PLP-dependent transferases"/>
    <property type="match status" value="1"/>
</dbReference>
<dbReference type="InterPro" id="IPR051446">
    <property type="entry name" value="HTH_trans_reg/aminotransferase"/>
</dbReference>
<dbReference type="Pfam" id="PF00392">
    <property type="entry name" value="GntR"/>
    <property type="match status" value="1"/>
</dbReference>
<evidence type="ECO:0000256" key="6">
    <source>
        <dbReference type="SAM" id="MobiDB-lite"/>
    </source>
</evidence>
<dbReference type="GO" id="GO:0003700">
    <property type="term" value="F:DNA-binding transcription factor activity"/>
    <property type="evidence" value="ECO:0007669"/>
    <property type="project" value="InterPro"/>
</dbReference>
<dbReference type="InterPro" id="IPR000524">
    <property type="entry name" value="Tscrpt_reg_HTH_GntR"/>
</dbReference>
<dbReference type="RefSeq" id="WP_053071493.1">
    <property type="nucleotide sequence ID" value="NZ_BJLQ01000014.1"/>
</dbReference>
<dbReference type="PROSITE" id="PS50949">
    <property type="entry name" value="HTH_GNTR"/>
    <property type="match status" value="1"/>
</dbReference>
<comment type="caution">
    <text evidence="8">The sequence shown here is derived from an EMBL/GenBank/DDBJ whole genome shotgun (WGS) entry which is preliminary data.</text>
</comment>
<feature type="domain" description="HTH gntR-type" evidence="7">
    <location>
        <begin position="34"/>
        <end position="102"/>
    </location>
</feature>
<keyword evidence="9" id="KW-1185">Reference proteome</keyword>
<evidence type="ECO:0000256" key="5">
    <source>
        <dbReference type="ARBA" id="ARBA00023163"/>
    </source>
</evidence>
<dbReference type="Proteomes" id="UP000320461">
    <property type="component" value="Unassembled WGS sequence"/>
</dbReference>
<dbReference type="SUPFAM" id="SSF46785">
    <property type="entry name" value="Winged helix' DNA-binding domain"/>
    <property type="match status" value="1"/>
</dbReference>